<dbReference type="Pfam" id="PF05284">
    <property type="entry name" value="DUF736"/>
    <property type="match status" value="2"/>
</dbReference>
<dbReference type="RefSeq" id="WP_235866721.1">
    <property type="nucleotide sequence ID" value="NZ_FWYD01000037.1"/>
</dbReference>
<name>A0A1W2EQH0_9RHOB</name>
<gene>
    <name evidence="1" type="ORF">SAMN06295998_13711</name>
</gene>
<evidence type="ECO:0000313" key="2">
    <source>
        <dbReference type="Proteomes" id="UP000192330"/>
    </source>
</evidence>
<dbReference type="STRING" id="1387277.SAMN06295998_13711"/>
<accession>A0A1W2EQH0</accession>
<dbReference type="Proteomes" id="UP000192330">
    <property type="component" value="Unassembled WGS sequence"/>
</dbReference>
<sequence length="281" mass="30727">MFAGTLTRNVETAAAQYTGMIHSTRFDIAIQLEARAKMSERSSDFDVTAVNKSGRKVRIGTAWNETGNTSGTPYISMQIDVGLGPFRVNAVQTKEARTAQSGAFEIIPLVSNGLVKSGSISGELTAMDADNAFTGYIANMKFDLEFMLIENSYKSEETYPDYRIEFIAPRGTPIRVGSAWMAKSSRTGNDYLSLLINTPDGDLRVNAVQNEEQRGGQSFSIIPFIDSGEQPQDAGAGLSLVADLGEMRRRSEPKGEPWDYGSPLSVLAWLNDSCADCRRSY</sequence>
<protein>
    <recommendedName>
        <fullName evidence="3">Chromosome partitioning protein ParB</fullName>
    </recommendedName>
</protein>
<evidence type="ECO:0000313" key="1">
    <source>
        <dbReference type="EMBL" id="SMD11949.1"/>
    </source>
</evidence>
<dbReference type="EMBL" id="FWYD01000037">
    <property type="protein sequence ID" value="SMD11949.1"/>
    <property type="molecule type" value="Genomic_DNA"/>
</dbReference>
<dbReference type="InterPro" id="IPR007948">
    <property type="entry name" value="DUF736"/>
</dbReference>
<keyword evidence="2" id="KW-1185">Reference proteome</keyword>
<evidence type="ECO:0008006" key="3">
    <source>
        <dbReference type="Google" id="ProtNLM"/>
    </source>
</evidence>
<dbReference type="AlphaFoldDB" id="A0A1W2EQH0"/>
<organism evidence="1 2">
    <name type="scientific">Primorskyibacter flagellatus</name>
    <dbReference type="NCBI Taxonomy" id="1387277"/>
    <lineage>
        <taxon>Bacteria</taxon>
        <taxon>Pseudomonadati</taxon>
        <taxon>Pseudomonadota</taxon>
        <taxon>Alphaproteobacteria</taxon>
        <taxon>Rhodobacterales</taxon>
        <taxon>Roseobacteraceae</taxon>
        <taxon>Primorskyibacter</taxon>
    </lineage>
</organism>
<reference evidence="1 2" key="1">
    <citation type="submission" date="2017-04" db="EMBL/GenBank/DDBJ databases">
        <authorList>
            <person name="Afonso C.L."/>
            <person name="Miller P.J."/>
            <person name="Scott M.A."/>
            <person name="Spackman E."/>
            <person name="Goraichik I."/>
            <person name="Dimitrov K.M."/>
            <person name="Suarez D.L."/>
            <person name="Swayne D.E."/>
        </authorList>
    </citation>
    <scope>NUCLEOTIDE SEQUENCE [LARGE SCALE GENOMIC DNA]</scope>
    <source>
        <strain evidence="1 2">CGMCC 1.12644</strain>
    </source>
</reference>
<proteinExistence type="predicted"/>